<dbReference type="InterPro" id="IPR029044">
    <property type="entry name" value="Nucleotide-diphossugar_trans"/>
</dbReference>
<evidence type="ECO:0000256" key="5">
    <source>
        <dbReference type="ARBA" id="ARBA00022842"/>
    </source>
</evidence>
<evidence type="ECO:0000256" key="4">
    <source>
        <dbReference type="ARBA" id="ARBA00022741"/>
    </source>
</evidence>
<evidence type="ECO:0000259" key="9">
    <source>
        <dbReference type="Pfam" id="PF12804"/>
    </source>
</evidence>
<dbReference type="AlphaFoldDB" id="A0A830FDQ2"/>
<dbReference type="RefSeq" id="WP_188979179.1">
    <property type="nucleotide sequence ID" value="NZ_BMPG01000003.1"/>
</dbReference>
<feature type="binding site" evidence="8">
    <location>
        <position position="103"/>
    </location>
    <ligand>
        <name>Mg(2+)</name>
        <dbReference type="ChEBI" id="CHEBI:18420"/>
    </ligand>
</feature>
<gene>
    <name evidence="8" type="primary">mobA</name>
    <name evidence="10" type="ORF">GCM10009039_23510</name>
</gene>
<dbReference type="GO" id="GO:0061603">
    <property type="term" value="F:molybdenum cofactor guanylyltransferase activity"/>
    <property type="evidence" value="ECO:0007669"/>
    <property type="project" value="UniProtKB-EC"/>
</dbReference>
<keyword evidence="4 8" id="KW-0547">Nucleotide-binding</keyword>
<evidence type="ECO:0000313" key="11">
    <source>
        <dbReference type="Proteomes" id="UP000607197"/>
    </source>
</evidence>
<dbReference type="CDD" id="cd02503">
    <property type="entry name" value="MobA"/>
    <property type="match status" value="1"/>
</dbReference>
<comment type="subcellular location">
    <subcellularLocation>
        <location evidence="8">Cytoplasm</location>
    </subcellularLocation>
</comment>
<comment type="caution">
    <text evidence="10">The sequence shown here is derived from an EMBL/GenBank/DDBJ whole genome shotgun (WGS) entry which is preliminary data.</text>
</comment>
<keyword evidence="7 8" id="KW-0501">Molybdenum cofactor biosynthesis</keyword>
<keyword evidence="1 8" id="KW-0963">Cytoplasm</keyword>
<dbReference type="InterPro" id="IPR013482">
    <property type="entry name" value="Molybde_CF_guanTrfase"/>
</dbReference>
<dbReference type="PANTHER" id="PTHR19136">
    <property type="entry name" value="MOLYBDENUM COFACTOR GUANYLYLTRANSFERASE"/>
    <property type="match status" value="1"/>
</dbReference>
<dbReference type="HAMAP" id="MF_00316">
    <property type="entry name" value="MobA"/>
    <property type="match status" value="1"/>
</dbReference>
<comment type="similarity">
    <text evidence="8">Belongs to the MobA family.</text>
</comment>
<dbReference type="GO" id="GO:0046872">
    <property type="term" value="F:metal ion binding"/>
    <property type="evidence" value="ECO:0007669"/>
    <property type="project" value="UniProtKB-KW"/>
</dbReference>
<dbReference type="EC" id="2.7.7.77" evidence="8"/>
<evidence type="ECO:0000256" key="8">
    <source>
        <dbReference type="HAMAP-Rule" id="MF_00316"/>
    </source>
</evidence>
<keyword evidence="2 8" id="KW-0808">Transferase</keyword>
<dbReference type="OrthoDB" id="28434at2157"/>
<name>A0A830FDQ2_9EURY</name>
<feature type="binding site" evidence="8">
    <location>
        <position position="24"/>
    </location>
    <ligand>
        <name>GTP</name>
        <dbReference type="ChEBI" id="CHEBI:37565"/>
    </ligand>
</feature>
<keyword evidence="11" id="KW-1185">Reference proteome</keyword>
<comment type="catalytic activity">
    <reaction evidence="8">
        <text>Mo-molybdopterin + GTP + H(+) = Mo-molybdopterin guanine dinucleotide + diphosphate</text>
        <dbReference type="Rhea" id="RHEA:34243"/>
        <dbReference type="ChEBI" id="CHEBI:15378"/>
        <dbReference type="ChEBI" id="CHEBI:33019"/>
        <dbReference type="ChEBI" id="CHEBI:37565"/>
        <dbReference type="ChEBI" id="CHEBI:71302"/>
        <dbReference type="ChEBI" id="CHEBI:71310"/>
        <dbReference type="EC" id="2.7.7.77"/>
    </reaction>
</comment>
<evidence type="ECO:0000256" key="6">
    <source>
        <dbReference type="ARBA" id="ARBA00023134"/>
    </source>
</evidence>
<feature type="binding site" evidence="8">
    <location>
        <begin position="11"/>
        <end position="13"/>
    </location>
    <ligand>
        <name>GTP</name>
        <dbReference type="ChEBI" id="CHEBI:37565"/>
    </ligand>
</feature>
<protein>
    <recommendedName>
        <fullName evidence="8">Probable molybdenum cofactor guanylyltransferase</fullName>
        <shortName evidence="8">MoCo guanylyltransferase</shortName>
        <ecNumber evidence="8">2.7.7.77</ecNumber>
    </recommendedName>
    <alternativeName>
        <fullName evidence="8">GTP:molybdopterin guanylyltransferase</fullName>
    </alternativeName>
    <alternativeName>
        <fullName evidence="8">Mo-MPT guanylyltransferase</fullName>
    </alternativeName>
    <alternativeName>
        <fullName evidence="8">Molybdopterin guanylyltransferase</fullName>
    </alternativeName>
    <alternativeName>
        <fullName evidence="8">Molybdopterin-guanine dinucleotide synthase</fullName>
        <shortName evidence="8">MGD synthase</shortName>
    </alternativeName>
</protein>
<dbReference type="Pfam" id="PF12804">
    <property type="entry name" value="NTP_transf_3"/>
    <property type="match status" value="1"/>
</dbReference>
<reference evidence="10" key="2">
    <citation type="submission" date="2020-09" db="EMBL/GenBank/DDBJ databases">
        <authorList>
            <person name="Sun Q."/>
            <person name="Ohkuma M."/>
        </authorList>
    </citation>
    <scope>NUCLEOTIDE SEQUENCE</scope>
    <source>
        <strain evidence="10">JCM 19596</strain>
    </source>
</reference>
<dbReference type="GO" id="GO:0005737">
    <property type="term" value="C:cytoplasm"/>
    <property type="evidence" value="ECO:0007669"/>
    <property type="project" value="UniProtKB-SubCell"/>
</dbReference>
<dbReference type="InterPro" id="IPR025877">
    <property type="entry name" value="MobA-like_NTP_Trfase"/>
</dbReference>
<comment type="caution">
    <text evidence="8">Lacks conserved residue(s) required for the propagation of feature annotation.</text>
</comment>
<dbReference type="Proteomes" id="UP000607197">
    <property type="component" value="Unassembled WGS sequence"/>
</dbReference>
<accession>A0A830FDQ2</accession>
<feature type="binding site" evidence="8">
    <location>
        <position position="103"/>
    </location>
    <ligand>
        <name>GTP</name>
        <dbReference type="ChEBI" id="CHEBI:37565"/>
    </ligand>
</feature>
<feature type="binding site" evidence="8">
    <location>
        <position position="74"/>
    </location>
    <ligand>
        <name>GTP</name>
        <dbReference type="ChEBI" id="CHEBI:37565"/>
    </ligand>
</feature>
<evidence type="ECO:0000256" key="1">
    <source>
        <dbReference type="ARBA" id="ARBA00022490"/>
    </source>
</evidence>
<dbReference type="GO" id="GO:0005525">
    <property type="term" value="F:GTP binding"/>
    <property type="evidence" value="ECO:0007669"/>
    <property type="project" value="UniProtKB-UniRule"/>
</dbReference>
<reference evidence="10" key="1">
    <citation type="journal article" date="2014" name="Int. J. Syst. Evol. Microbiol.">
        <title>Complete genome sequence of Corynebacterium casei LMG S-19264T (=DSM 44701T), isolated from a smear-ripened cheese.</title>
        <authorList>
            <consortium name="US DOE Joint Genome Institute (JGI-PGF)"/>
            <person name="Walter F."/>
            <person name="Albersmeier A."/>
            <person name="Kalinowski J."/>
            <person name="Ruckert C."/>
        </authorList>
    </citation>
    <scope>NUCLEOTIDE SEQUENCE</scope>
    <source>
        <strain evidence="10">JCM 19596</strain>
    </source>
</reference>
<dbReference type="GO" id="GO:0006777">
    <property type="term" value="P:Mo-molybdopterin cofactor biosynthetic process"/>
    <property type="evidence" value="ECO:0007669"/>
    <property type="project" value="UniProtKB-KW"/>
</dbReference>
<feature type="domain" description="MobA-like NTP transferase" evidence="9">
    <location>
        <begin position="8"/>
        <end position="169"/>
    </location>
</feature>
<dbReference type="Gene3D" id="3.90.550.10">
    <property type="entry name" value="Spore Coat Polysaccharide Biosynthesis Protein SpsA, Chain A"/>
    <property type="match status" value="1"/>
</dbReference>
<evidence type="ECO:0000256" key="2">
    <source>
        <dbReference type="ARBA" id="ARBA00022679"/>
    </source>
</evidence>
<evidence type="ECO:0000256" key="7">
    <source>
        <dbReference type="ARBA" id="ARBA00023150"/>
    </source>
</evidence>
<keyword evidence="6 8" id="KW-0342">GTP-binding</keyword>
<keyword evidence="5 8" id="KW-0460">Magnesium</keyword>
<comment type="function">
    <text evidence="8">Transfers a GMP moiety from GTP to Mo-molybdopterin (Mo-MPT) cofactor (Moco or molybdenum cofactor) to form Mo-molybdopterin guanine dinucleotide (Mo-MGD) cofactor.</text>
</comment>
<keyword evidence="3 8" id="KW-0479">Metal-binding</keyword>
<dbReference type="SUPFAM" id="SSF53448">
    <property type="entry name" value="Nucleotide-diphospho-sugar transferases"/>
    <property type="match status" value="1"/>
</dbReference>
<comment type="domain">
    <text evidence="8">The N-terminal domain determines nucleotide recognition and specific binding, while the C-terminal domain determines the specific binding to the target protein.</text>
</comment>
<evidence type="ECO:0000256" key="3">
    <source>
        <dbReference type="ARBA" id="ARBA00022723"/>
    </source>
</evidence>
<dbReference type="PANTHER" id="PTHR19136:SF81">
    <property type="entry name" value="MOLYBDENUM COFACTOR GUANYLYLTRANSFERASE"/>
    <property type="match status" value="1"/>
</dbReference>
<dbReference type="EMBL" id="BMPG01000003">
    <property type="protein sequence ID" value="GGL64877.1"/>
    <property type="molecule type" value="Genomic_DNA"/>
</dbReference>
<sequence>MTDSTTRGVLLAGGNSTRFADGDKALARLDGTPLIRRAADALADATGRPPVVAAGDHPPDAYRDALDDPDFLPDAPDFRGPLAGLASAARALDGGWLLVVACDMPRLDAAALRWLDTERRRAPTGTDAVVPIADGVPQPLCAAYRRTALRDALDDLSETAGPRALLDHLRTHTLGPDDTPPTVDLHAALTNVNTTDALEDILREEGRR</sequence>
<evidence type="ECO:0000313" key="10">
    <source>
        <dbReference type="EMBL" id="GGL64877.1"/>
    </source>
</evidence>
<proteinExistence type="inferred from homology"/>
<comment type="cofactor">
    <cofactor evidence="8">
        <name>Mg(2+)</name>
        <dbReference type="ChEBI" id="CHEBI:18420"/>
    </cofactor>
</comment>
<organism evidence="10 11">
    <name type="scientific">Halocalculus aciditolerans</name>
    <dbReference type="NCBI Taxonomy" id="1383812"/>
    <lineage>
        <taxon>Archaea</taxon>
        <taxon>Methanobacteriati</taxon>
        <taxon>Methanobacteriota</taxon>
        <taxon>Stenosarchaea group</taxon>
        <taxon>Halobacteria</taxon>
        <taxon>Halobacteriales</taxon>
        <taxon>Halobacteriaceae</taxon>
        <taxon>Halocalculus</taxon>
    </lineage>
</organism>